<keyword evidence="4" id="KW-0479">Metal-binding</keyword>
<dbReference type="GO" id="GO:0030091">
    <property type="term" value="P:protein repair"/>
    <property type="evidence" value="ECO:0007669"/>
    <property type="project" value="InterPro"/>
</dbReference>
<keyword evidence="6 9" id="KW-0560">Oxidoreductase</keyword>
<dbReference type="EMBL" id="CP026923">
    <property type="protein sequence ID" value="AVG23411.1"/>
    <property type="molecule type" value="Genomic_DNA"/>
</dbReference>
<evidence type="ECO:0000256" key="4">
    <source>
        <dbReference type="ARBA" id="ARBA00022723"/>
    </source>
</evidence>
<evidence type="ECO:0000256" key="3">
    <source>
        <dbReference type="ARBA" id="ARBA00012499"/>
    </source>
</evidence>
<dbReference type="GO" id="GO:0046872">
    <property type="term" value="F:metal ion binding"/>
    <property type="evidence" value="ECO:0007669"/>
    <property type="project" value="UniProtKB-KW"/>
</dbReference>
<evidence type="ECO:0000256" key="5">
    <source>
        <dbReference type="ARBA" id="ARBA00022833"/>
    </source>
</evidence>
<dbReference type="InterPro" id="IPR011057">
    <property type="entry name" value="Mss4-like_sf"/>
</dbReference>
<dbReference type="PROSITE" id="PS51790">
    <property type="entry name" value="MSRB"/>
    <property type="match status" value="1"/>
</dbReference>
<reference evidence="9 10" key="1">
    <citation type="submission" date="2018-02" db="EMBL/GenBank/DDBJ databases">
        <title>Complete genome of the streamlined marine actinobacterium Pontimonas salivibrio CL-TW6 adapted to coastal planktonic lifestype.</title>
        <authorList>
            <person name="Cho B.C."/>
            <person name="Hardies S.C."/>
            <person name="Jang G.I."/>
            <person name="Hwang C.Y."/>
        </authorList>
    </citation>
    <scope>NUCLEOTIDE SEQUENCE [LARGE SCALE GENOMIC DNA]</scope>
    <source>
        <strain evidence="9 10">CL-TW6</strain>
    </source>
</reference>
<comment type="cofactor">
    <cofactor evidence="1">
        <name>Zn(2+)</name>
        <dbReference type="ChEBI" id="CHEBI:29105"/>
    </cofactor>
</comment>
<dbReference type="RefSeq" id="WP_104913028.1">
    <property type="nucleotide sequence ID" value="NZ_CP026923.1"/>
</dbReference>
<name>A0A2L2BP12_9MICO</name>
<dbReference type="FunFam" id="2.170.150.20:FF:000001">
    <property type="entry name" value="Peptide methionine sulfoxide reductase MsrB"/>
    <property type="match status" value="1"/>
</dbReference>
<dbReference type="Pfam" id="PF01641">
    <property type="entry name" value="SelR"/>
    <property type="match status" value="1"/>
</dbReference>
<dbReference type="GO" id="GO:0005737">
    <property type="term" value="C:cytoplasm"/>
    <property type="evidence" value="ECO:0007669"/>
    <property type="project" value="TreeGrafter"/>
</dbReference>
<comment type="similarity">
    <text evidence="2">Belongs to the MsrB Met sulfoxide reductase family.</text>
</comment>
<protein>
    <recommendedName>
        <fullName evidence="3">peptide-methionine (R)-S-oxide reductase</fullName>
        <ecNumber evidence="3">1.8.4.12</ecNumber>
    </recommendedName>
</protein>
<accession>A0A2L2BP12</accession>
<feature type="domain" description="MsrB" evidence="8">
    <location>
        <begin position="9"/>
        <end position="132"/>
    </location>
</feature>
<evidence type="ECO:0000256" key="6">
    <source>
        <dbReference type="ARBA" id="ARBA00023002"/>
    </source>
</evidence>
<evidence type="ECO:0000313" key="10">
    <source>
        <dbReference type="Proteomes" id="UP000243077"/>
    </source>
</evidence>
<dbReference type="GO" id="GO:0006979">
    <property type="term" value="P:response to oxidative stress"/>
    <property type="evidence" value="ECO:0007669"/>
    <property type="project" value="InterPro"/>
</dbReference>
<evidence type="ECO:0000256" key="2">
    <source>
        <dbReference type="ARBA" id="ARBA00007174"/>
    </source>
</evidence>
<dbReference type="InterPro" id="IPR002579">
    <property type="entry name" value="Met_Sox_Rdtase_MsrB_dom"/>
</dbReference>
<evidence type="ECO:0000313" key="9">
    <source>
        <dbReference type="EMBL" id="AVG23411.1"/>
    </source>
</evidence>
<evidence type="ECO:0000256" key="1">
    <source>
        <dbReference type="ARBA" id="ARBA00001947"/>
    </source>
</evidence>
<dbReference type="KEGG" id="psai:C3B54_11416"/>
<dbReference type="AlphaFoldDB" id="A0A2L2BP12"/>
<keyword evidence="5" id="KW-0862">Zinc</keyword>
<comment type="catalytic activity">
    <reaction evidence="7">
        <text>L-methionyl-[protein] + [thioredoxin]-disulfide + H2O = L-methionyl-(R)-S-oxide-[protein] + [thioredoxin]-dithiol</text>
        <dbReference type="Rhea" id="RHEA:24164"/>
        <dbReference type="Rhea" id="RHEA-COMP:10698"/>
        <dbReference type="Rhea" id="RHEA-COMP:10700"/>
        <dbReference type="Rhea" id="RHEA-COMP:12313"/>
        <dbReference type="Rhea" id="RHEA-COMP:12314"/>
        <dbReference type="ChEBI" id="CHEBI:15377"/>
        <dbReference type="ChEBI" id="CHEBI:16044"/>
        <dbReference type="ChEBI" id="CHEBI:29950"/>
        <dbReference type="ChEBI" id="CHEBI:45764"/>
        <dbReference type="ChEBI" id="CHEBI:50058"/>
        <dbReference type="EC" id="1.8.4.12"/>
    </reaction>
</comment>
<dbReference type="SUPFAM" id="SSF51316">
    <property type="entry name" value="Mss4-like"/>
    <property type="match status" value="1"/>
</dbReference>
<keyword evidence="10" id="KW-1185">Reference proteome</keyword>
<dbReference type="EC" id="1.8.4.12" evidence="3"/>
<dbReference type="Gene3D" id="2.170.150.20">
    <property type="entry name" value="Peptide methionine sulfoxide reductase"/>
    <property type="match status" value="1"/>
</dbReference>
<evidence type="ECO:0000259" key="8">
    <source>
        <dbReference type="PROSITE" id="PS51790"/>
    </source>
</evidence>
<dbReference type="OrthoDB" id="9785497at2"/>
<dbReference type="PANTHER" id="PTHR10173:SF52">
    <property type="entry name" value="METHIONINE-R-SULFOXIDE REDUCTASE B1"/>
    <property type="match status" value="1"/>
</dbReference>
<dbReference type="Proteomes" id="UP000243077">
    <property type="component" value="Chromosome"/>
</dbReference>
<dbReference type="PANTHER" id="PTHR10173">
    <property type="entry name" value="METHIONINE SULFOXIDE REDUCTASE"/>
    <property type="match status" value="1"/>
</dbReference>
<organism evidence="9 10">
    <name type="scientific">Pontimonas salivibrio</name>
    <dbReference type="NCBI Taxonomy" id="1159327"/>
    <lineage>
        <taxon>Bacteria</taxon>
        <taxon>Bacillati</taxon>
        <taxon>Actinomycetota</taxon>
        <taxon>Actinomycetes</taxon>
        <taxon>Micrococcales</taxon>
        <taxon>Microbacteriaceae</taxon>
        <taxon>Pontimonas</taxon>
    </lineage>
</organism>
<proteinExistence type="inferred from homology"/>
<dbReference type="NCBIfam" id="TIGR00357">
    <property type="entry name" value="peptide-methionine (R)-S-oxide reductase MsrB"/>
    <property type="match status" value="1"/>
</dbReference>
<dbReference type="GO" id="GO:0033743">
    <property type="term" value="F:peptide-methionine (R)-S-oxide reductase activity"/>
    <property type="evidence" value="ECO:0007669"/>
    <property type="project" value="UniProtKB-EC"/>
</dbReference>
<evidence type="ECO:0000256" key="7">
    <source>
        <dbReference type="ARBA" id="ARBA00048488"/>
    </source>
</evidence>
<dbReference type="InterPro" id="IPR028427">
    <property type="entry name" value="Met_Sox_Rdtase_MsrB"/>
</dbReference>
<sequence>MSYPINKDNDTWKAELPAEKFHVLRQAGTERPWSGELLEEKRPGVFHCGACGADLFSSDTKFESGSGWPSFWDAVNPDAVELKEDRGLGMVRTEVLCAQCGSHLGHLFDDAYGTPTGQRYCMNSLALEFSPQDS</sequence>
<gene>
    <name evidence="9" type="ORF">C3B54_11416</name>
</gene>